<feature type="domain" description="Ketopantoate reductase N-terminal" evidence="6">
    <location>
        <begin position="175"/>
        <end position="271"/>
    </location>
</feature>
<dbReference type="PANTHER" id="PTHR43765:SF2">
    <property type="entry name" value="2-DEHYDROPANTOATE 2-REDUCTASE"/>
    <property type="match status" value="1"/>
</dbReference>
<name>A0AAD4KYD4_9EURO</name>
<evidence type="ECO:0000313" key="9">
    <source>
        <dbReference type="Proteomes" id="UP001201262"/>
    </source>
</evidence>
<dbReference type="GO" id="GO:0005739">
    <property type="term" value="C:mitochondrion"/>
    <property type="evidence" value="ECO:0007669"/>
    <property type="project" value="TreeGrafter"/>
</dbReference>
<dbReference type="NCBIfam" id="TIGR00745">
    <property type="entry name" value="apbA_panE"/>
    <property type="match status" value="1"/>
</dbReference>
<keyword evidence="9" id="KW-1185">Reference proteome</keyword>
<evidence type="ECO:0000256" key="5">
    <source>
        <dbReference type="ARBA" id="ARBA00032024"/>
    </source>
</evidence>
<dbReference type="EMBL" id="JAJTJA010000002">
    <property type="protein sequence ID" value="KAH8703825.1"/>
    <property type="molecule type" value="Genomic_DNA"/>
</dbReference>
<dbReference type="GeneID" id="70240912"/>
<reference evidence="8" key="1">
    <citation type="submission" date="2021-12" db="EMBL/GenBank/DDBJ databases">
        <title>Convergent genome expansion in fungi linked to evolution of root-endophyte symbiosis.</title>
        <authorList>
            <consortium name="DOE Joint Genome Institute"/>
            <person name="Ke Y.-H."/>
            <person name="Bonito G."/>
            <person name="Liao H.-L."/>
            <person name="Looney B."/>
            <person name="Rojas-Flechas A."/>
            <person name="Nash J."/>
            <person name="Hameed K."/>
            <person name="Schadt C."/>
            <person name="Martin F."/>
            <person name="Crous P.W."/>
            <person name="Miettinen O."/>
            <person name="Magnuson J.K."/>
            <person name="Labbe J."/>
            <person name="Jacobson D."/>
            <person name="Doktycz M.J."/>
            <person name="Veneault-Fourrey C."/>
            <person name="Kuo A."/>
            <person name="Mondo S."/>
            <person name="Calhoun S."/>
            <person name="Riley R."/>
            <person name="Ohm R."/>
            <person name="LaButti K."/>
            <person name="Andreopoulos B."/>
            <person name="Pangilinan J."/>
            <person name="Nolan M."/>
            <person name="Tritt A."/>
            <person name="Clum A."/>
            <person name="Lipzen A."/>
            <person name="Daum C."/>
            <person name="Barry K."/>
            <person name="Grigoriev I.V."/>
            <person name="Vilgalys R."/>
        </authorList>
    </citation>
    <scope>NUCLEOTIDE SEQUENCE</scope>
    <source>
        <strain evidence="8">PMI_201</strain>
    </source>
</reference>
<dbReference type="InterPro" id="IPR013752">
    <property type="entry name" value="KPA_reductase"/>
</dbReference>
<dbReference type="SUPFAM" id="SSF48179">
    <property type="entry name" value="6-phosphogluconate dehydrogenase C-terminal domain-like"/>
    <property type="match status" value="1"/>
</dbReference>
<dbReference type="InterPro" id="IPR008927">
    <property type="entry name" value="6-PGluconate_DH-like_C_sf"/>
</dbReference>
<evidence type="ECO:0000256" key="3">
    <source>
        <dbReference type="ARBA" id="ARBA00022857"/>
    </source>
</evidence>
<keyword evidence="4" id="KW-0560">Oxidoreductase</keyword>
<dbReference type="Pfam" id="PF02558">
    <property type="entry name" value="ApbA"/>
    <property type="match status" value="1"/>
</dbReference>
<proteinExistence type="inferred from homology"/>
<comment type="caution">
    <text evidence="8">The sequence shown here is derived from an EMBL/GenBank/DDBJ whole genome shotgun (WGS) entry which is preliminary data.</text>
</comment>
<feature type="non-terminal residue" evidence="8">
    <location>
        <position position="1"/>
    </location>
</feature>
<organism evidence="8 9">
    <name type="scientific">Talaromyces proteolyticus</name>
    <dbReference type="NCBI Taxonomy" id="1131652"/>
    <lineage>
        <taxon>Eukaryota</taxon>
        <taxon>Fungi</taxon>
        <taxon>Dikarya</taxon>
        <taxon>Ascomycota</taxon>
        <taxon>Pezizomycotina</taxon>
        <taxon>Eurotiomycetes</taxon>
        <taxon>Eurotiomycetidae</taxon>
        <taxon>Eurotiales</taxon>
        <taxon>Trichocomaceae</taxon>
        <taxon>Talaromyces</taxon>
        <taxon>Talaromyces sect. Bacilispori</taxon>
    </lineage>
</organism>
<evidence type="ECO:0000256" key="4">
    <source>
        <dbReference type="ARBA" id="ARBA00023002"/>
    </source>
</evidence>
<keyword evidence="3" id="KW-0521">NADP</keyword>
<dbReference type="RefSeq" id="XP_046076843.1">
    <property type="nucleotide sequence ID" value="XM_046210625.1"/>
</dbReference>
<evidence type="ECO:0000259" key="6">
    <source>
        <dbReference type="Pfam" id="PF02558"/>
    </source>
</evidence>
<dbReference type="PANTHER" id="PTHR43765">
    <property type="entry name" value="2-DEHYDROPANTOATE 2-REDUCTASE-RELATED"/>
    <property type="match status" value="1"/>
</dbReference>
<sequence length="466" mass="52212">KLSAKRLHRPLLRIGLISSEHGFAKCQSIFTVPCHGWFMARTYSTKQHRRQSTPESTEEMLNGRLSGRIHITGMGNVGCFVAHALASRKTRPPITLLLHNKDMYAKWMRRKQSISLMTNGLDDIKTGYDVNVLDNNIWYSLPHSTDQDTLSDTYMELAPGSSLHGLEGYEELAPIPPEKDDEKIECLIVTTKAPQTVQALASVSNRLTPESTVLFLQNGMGVVEEVNEQVFPDPKNRPHYIQGIISHGLKGHQHYHIEYTGVGTVILGALPSQASPNLKEEDWAPSTKYLLRTLTLTPPLVAVAESPTNVLQYQLEKLAMNCVINSFTVLLDAQNGELLYNYHITRSMRLLLAEISTVICALPELEGVPGIQSRFATERLRKLAANLANKTAANTSSMLQDMQSLRRTEIEYINGYIVRRGDELGIKCALNYMLMQLVLGKNYILRQREAGAVPFDLSNLETEEEQ</sequence>
<evidence type="ECO:0000256" key="1">
    <source>
        <dbReference type="ARBA" id="ARBA00007870"/>
    </source>
</evidence>
<evidence type="ECO:0000259" key="7">
    <source>
        <dbReference type="Pfam" id="PF08546"/>
    </source>
</evidence>
<dbReference type="InterPro" id="IPR003710">
    <property type="entry name" value="ApbA"/>
</dbReference>
<dbReference type="GO" id="GO:0015940">
    <property type="term" value="P:pantothenate biosynthetic process"/>
    <property type="evidence" value="ECO:0007669"/>
    <property type="project" value="InterPro"/>
</dbReference>
<comment type="similarity">
    <text evidence="1">Belongs to the ketopantoate reductase family.</text>
</comment>
<dbReference type="InterPro" id="IPR013332">
    <property type="entry name" value="KPR_N"/>
</dbReference>
<dbReference type="InterPro" id="IPR013328">
    <property type="entry name" value="6PGD_dom2"/>
</dbReference>
<dbReference type="EC" id="1.1.1.169" evidence="2"/>
<dbReference type="InterPro" id="IPR036291">
    <property type="entry name" value="NAD(P)-bd_dom_sf"/>
</dbReference>
<dbReference type="FunFam" id="1.10.1040.10:FF:000038">
    <property type="entry name" value="Probable 2-dehydropantoate 2-reductase"/>
    <property type="match status" value="1"/>
</dbReference>
<dbReference type="InterPro" id="IPR050838">
    <property type="entry name" value="Ketopantoate_reductase"/>
</dbReference>
<dbReference type="Pfam" id="PF08546">
    <property type="entry name" value="ApbA_C"/>
    <property type="match status" value="1"/>
</dbReference>
<dbReference type="Gene3D" id="3.40.50.720">
    <property type="entry name" value="NAD(P)-binding Rossmann-like Domain"/>
    <property type="match status" value="1"/>
</dbReference>
<evidence type="ECO:0000256" key="2">
    <source>
        <dbReference type="ARBA" id="ARBA00013014"/>
    </source>
</evidence>
<dbReference type="GO" id="GO:0008677">
    <property type="term" value="F:2-dehydropantoate 2-reductase activity"/>
    <property type="evidence" value="ECO:0007669"/>
    <property type="project" value="UniProtKB-EC"/>
</dbReference>
<dbReference type="Proteomes" id="UP001201262">
    <property type="component" value="Unassembled WGS sequence"/>
</dbReference>
<dbReference type="GO" id="GO:0050661">
    <property type="term" value="F:NADP binding"/>
    <property type="evidence" value="ECO:0007669"/>
    <property type="project" value="TreeGrafter"/>
</dbReference>
<protein>
    <recommendedName>
        <fullName evidence="2">2-dehydropantoate 2-reductase</fullName>
        <ecNumber evidence="2">1.1.1.169</ecNumber>
    </recommendedName>
    <alternativeName>
        <fullName evidence="5">Ketopantoate reductase</fullName>
    </alternativeName>
</protein>
<accession>A0AAD4KYD4</accession>
<feature type="domain" description="Ketopantoate reductase C-terminal" evidence="7">
    <location>
        <begin position="309"/>
        <end position="441"/>
    </location>
</feature>
<dbReference type="Gene3D" id="1.10.1040.10">
    <property type="entry name" value="N-(1-d-carboxylethyl)-l-norvaline Dehydrogenase, domain 2"/>
    <property type="match status" value="1"/>
</dbReference>
<gene>
    <name evidence="8" type="ORF">BGW36DRAFT_289017</name>
</gene>
<dbReference type="SUPFAM" id="SSF51735">
    <property type="entry name" value="NAD(P)-binding Rossmann-fold domains"/>
    <property type="match status" value="1"/>
</dbReference>
<evidence type="ECO:0000313" key="8">
    <source>
        <dbReference type="EMBL" id="KAH8703825.1"/>
    </source>
</evidence>
<dbReference type="AlphaFoldDB" id="A0AAD4KYD4"/>